<organism evidence="2 3">
    <name type="scientific">Spongiactinospora rosea</name>
    <dbReference type="NCBI Taxonomy" id="2248750"/>
    <lineage>
        <taxon>Bacteria</taxon>
        <taxon>Bacillati</taxon>
        <taxon>Actinomycetota</taxon>
        <taxon>Actinomycetes</taxon>
        <taxon>Streptosporangiales</taxon>
        <taxon>Streptosporangiaceae</taxon>
        <taxon>Spongiactinospora</taxon>
    </lineage>
</organism>
<protein>
    <recommendedName>
        <fullName evidence="4">Aldo/keto reductase family protein</fullName>
    </recommendedName>
</protein>
<comment type="caution">
    <text evidence="2">The sequence shown here is derived from an EMBL/GenBank/DDBJ whole genome shotgun (WGS) entry which is preliminary data.</text>
</comment>
<proteinExistence type="predicted"/>
<name>A0A366LQQ0_9ACTN</name>
<keyword evidence="3" id="KW-1185">Reference proteome</keyword>
<dbReference type="InterPro" id="IPR036812">
    <property type="entry name" value="NAD(P)_OxRdtase_dom_sf"/>
</dbReference>
<accession>A0A366LQQ0</accession>
<dbReference type="Proteomes" id="UP000253303">
    <property type="component" value="Unassembled WGS sequence"/>
</dbReference>
<evidence type="ECO:0000313" key="2">
    <source>
        <dbReference type="EMBL" id="RBQ16221.1"/>
    </source>
</evidence>
<sequence length="119" mass="12815">MPGGGPRATTRATSTASSRRPGRGCGRWPGNWGGTLAQLCLAYVLTNDDLCSVVIGARTTEQIGDDLGAFQLLERVGADRLRELLAPYWLDRGRVDPESSWSSVPDDDPVKYALILPDA</sequence>
<evidence type="ECO:0000313" key="3">
    <source>
        <dbReference type="Proteomes" id="UP000253303"/>
    </source>
</evidence>
<evidence type="ECO:0000256" key="1">
    <source>
        <dbReference type="SAM" id="MobiDB-lite"/>
    </source>
</evidence>
<dbReference type="Gene3D" id="3.20.20.100">
    <property type="entry name" value="NADP-dependent oxidoreductase domain"/>
    <property type="match status" value="1"/>
</dbReference>
<reference evidence="2 3" key="1">
    <citation type="submission" date="2018-06" db="EMBL/GenBank/DDBJ databases">
        <title>Sphaerisporangium craniellae sp. nov., isolated from a marine sponge in the South China Sea.</title>
        <authorList>
            <person name="Li L."/>
        </authorList>
    </citation>
    <scope>NUCLEOTIDE SEQUENCE [LARGE SCALE GENOMIC DNA]</scope>
    <source>
        <strain evidence="2 3">LHW63015</strain>
    </source>
</reference>
<evidence type="ECO:0008006" key="4">
    <source>
        <dbReference type="Google" id="ProtNLM"/>
    </source>
</evidence>
<dbReference type="AlphaFoldDB" id="A0A366LQQ0"/>
<feature type="region of interest" description="Disordered" evidence="1">
    <location>
        <begin position="1"/>
        <end position="30"/>
    </location>
</feature>
<dbReference type="SUPFAM" id="SSF51430">
    <property type="entry name" value="NAD(P)-linked oxidoreductase"/>
    <property type="match status" value="1"/>
</dbReference>
<dbReference type="EMBL" id="QMEY01000018">
    <property type="protein sequence ID" value="RBQ16221.1"/>
    <property type="molecule type" value="Genomic_DNA"/>
</dbReference>
<feature type="compositionally biased region" description="Low complexity" evidence="1">
    <location>
        <begin position="7"/>
        <end position="19"/>
    </location>
</feature>
<gene>
    <name evidence="2" type="ORF">DP939_31935</name>
</gene>